<evidence type="ECO:0000313" key="6">
    <source>
        <dbReference type="Proteomes" id="UP001499863"/>
    </source>
</evidence>
<dbReference type="SUPFAM" id="SSF46785">
    <property type="entry name" value="Winged helix' DNA-binding domain"/>
    <property type="match status" value="2"/>
</dbReference>
<protein>
    <recommendedName>
        <fullName evidence="4">HTH gntR-type domain-containing protein</fullName>
    </recommendedName>
</protein>
<dbReference type="Proteomes" id="UP001499863">
    <property type="component" value="Unassembled WGS sequence"/>
</dbReference>
<evidence type="ECO:0000256" key="2">
    <source>
        <dbReference type="ARBA" id="ARBA00023125"/>
    </source>
</evidence>
<dbReference type="Gene3D" id="1.10.10.10">
    <property type="entry name" value="Winged helix-like DNA-binding domain superfamily/Winged helix DNA-binding domain"/>
    <property type="match status" value="2"/>
</dbReference>
<name>A0ABN1Y3Q4_9ACTN</name>
<comment type="caution">
    <text evidence="5">The sequence shown here is derived from an EMBL/GenBank/DDBJ whole genome shotgun (WGS) entry which is preliminary data.</text>
</comment>
<dbReference type="Pfam" id="PF00392">
    <property type="entry name" value="GntR"/>
    <property type="match status" value="2"/>
</dbReference>
<accession>A0ABN1Y3Q4</accession>
<gene>
    <name evidence="5" type="ORF">GCM10009639_34070</name>
</gene>
<dbReference type="InterPro" id="IPR050679">
    <property type="entry name" value="Bact_HTH_transcr_reg"/>
</dbReference>
<reference evidence="5 6" key="1">
    <citation type="journal article" date="2019" name="Int. J. Syst. Evol. Microbiol.">
        <title>The Global Catalogue of Microorganisms (GCM) 10K type strain sequencing project: providing services to taxonomists for standard genome sequencing and annotation.</title>
        <authorList>
            <consortium name="The Broad Institute Genomics Platform"/>
            <consortium name="The Broad Institute Genome Sequencing Center for Infectious Disease"/>
            <person name="Wu L."/>
            <person name="Ma J."/>
        </authorList>
    </citation>
    <scope>NUCLEOTIDE SEQUENCE [LARGE SCALE GENOMIC DNA]</scope>
    <source>
        <strain evidence="5 6">JCM 12393</strain>
    </source>
</reference>
<evidence type="ECO:0000256" key="1">
    <source>
        <dbReference type="ARBA" id="ARBA00023015"/>
    </source>
</evidence>
<keyword evidence="1" id="KW-0805">Transcription regulation</keyword>
<dbReference type="EMBL" id="BAAAKJ010000186">
    <property type="protein sequence ID" value="GAA1397117.1"/>
    <property type="molecule type" value="Genomic_DNA"/>
</dbReference>
<dbReference type="InterPro" id="IPR000524">
    <property type="entry name" value="Tscrpt_reg_HTH_GntR"/>
</dbReference>
<dbReference type="PANTHER" id="PTHR44846:SF1">
    <property type="entry name" value="MANNOSYL-D-GLYCERATE TRANSPORT_METABOLISM SYSTEM REPRESSOR MNGR-RELATED"/>
    <property type="match status" value="1"/>
</dbReference>
<feature type="domain" description="HTH gntR-type" evidence="4">
    <location>
        <begin position="7"/>
        <end position="73"/>
    </location>
</feature>
<keyword evidence="6" id="KW-1185">Reference proteome</keyword>
<keyword evidence="3" id="KW-0804">Transcription</keyword>
<dbReference type="InterPro" id="IPR036390">
    <property type="entry name" value="WH_DNA-bd_sf"/>
</dbReference>
<dbReference type="PROSITE" id="PS50949">
    <property type="entry name" value="HTH_GNTR"/>
    <property type="match status" value="2"/>
</dbReference>
<dbReference type="InterPro" id="IPR036388">
    <property type="entry name" value="WH-like_DNA-bd_sf"/>
</dbReference>
<proteinExistence type="predicted"/>
<dbReference type="PRINTS" id="PR00035">
    <property type="entry name" value="HTHGNTR"/>
</dbReference>
<sequence>MPERSPRGTYLRIADTIETEIRRNSTVTLLPSEAQLMEAHGVGRTTVRRALDSLATRGLITSRPGSGWVVVGAERKPPVLDQLTTLVRTLDVGADFPSEKELTEITGAARGTVRRALAQLEGAGVLEVRHGKGRRVRALPDNQS</sequence>
<evidence type="ECO:0000256" key="3">
    <source>
        <dbReference type="ARBA" id="ARBA00023163"/>
    </source>
</evidence>
<dbReference type="SMART" id="SM00345">
    <property type="entry name" value="HTH_GNTR"/>
    <property type="match status" value="2"/>
</dbReference>
<keyword evidence="2" id="KW-0238">DNA-binding</keyword>
<dbReference type="RefSeq" id="WP_344335904.1">
    <property type="nucleotide sequence ID" value="NZ_BAAAKJ010000186.1"/>
</dbReference>
<evidence type="ECO:0000259" key="4">
    <source>
        <dbReference type="PROSITE" id="PS50949"/>
    </source>
</evidence>
<evidence type="ECO:0000313" key="5">
    <source>
        <dbReference type="EMBL" id="GAA1397117.1"/>
    </source>
</evidence>
<feature type="domain" description="HTH gntR-type" evidence="4">
    <location>
        <begin position="73"/>
        <end position="139"/>
    </location>
</feature>
<dbReference type="PANTHER" id="PTHR44846">
    <property type="entry name" value="MANNOSYL-D-GLYCERATE TRANSPORT/METABOLISM SYSTEM REPRESSOR MNGR-RELATED"/>
    <property type="match status" value="1"/>
</dbReference>
<dbReference type="CDD" id="cd07377">
    <property type="entry name" value="WHTH_GntR"/>
    <property type="match status" value="1"/>
</dbReference>
<organism evidence="5 6">
    <name type="scientific">Kitasatospora putterlickiae</name>
    <dbReference type="NCBI Taxonomy" id="221725"/>
    <lineage>
        <taxon>Bacteria</taxon>
        <taxon>Bacillati</taxon>
        <taxon>Actinomycetota</taxon>
        <taxon>Actinomycetes</taxon>
        <taxon>Kitasatosporales</taxon>
        <taxon>Streptomycetaceae</taxon>
        <taxon>Kitasatospora</taxon>
    </lineage>
</organism>